<sequence>MDKDIHNFLCVFRFKSVRTLLRPSEAAQQKSFPIQKRHPGRILVPWGCALPPSWKGNLALRE</sequence>
<evidence type="ECO:0000313" key="1">
    <source>
        <dbReference type="EMBL" id="AMP06126.1"/>
    </source>
</evidence>
<reference evidence="1 2" key="1">
    <citation type="submission" date="2015-11" db="EMBL/GenBank/DDBJ databases">
        <title>Exploring the genomic traits of fungus-feeding bacterial genus Collimonas.</title>
        <authorList>
            <person name="Song C."/>
            <person name="Schmidt R."/>
            <person name="de Jager V."/>
            <person name="Krzyzanowska D."/>
            <person name="Jongedijk E."/>
            <person name="Cankar K."/>
            <person name="Beekwilder J."/>
            <person name="van Veen A."/>
            <person name="de Boer W."/>
            <person name="van Veen J.A."/>
            <person name="Garbeva P."/>
        </authorList>
    </citation>
    <scope>NUCLEOTIDE SEQUENCE [LARGE SCALE GENOMIC DNA]</scope>
    <source>
        <strain evidence="1 2">Ter91</strain>
    </source>
</reference>
<evidence type="ECO:0000313" key="2">
    <source>
        <dbReference type="Proteomes" id="UP000074561"/>
    </source>
</evidence>
<organism evidence="1 2">
    <name type="scientific">Collimonas pratensis</name>
    <dbReference type="NCBI Taxonomy" id="279113"/>
    <lineage>
        <taxon>Bacteria</taxon>
        <taxon>Pseudomonadati</taxon>
        <taxon>Pseudomonadota</taxon>
        <taxon>Betaproteobacteria</taxon>
        <taxon>Burkholderiales</taxon>
        <taxon>Oxalobacteraceae</taxon>
        <taxon>Collimonas</taxon>
    </lineage>
</organism>
<dbReference type="STRING" id="279113.CPter91_3805"/>
<dbReference type="AlphaFoldDB" id="A0A127Q805"/>
<dbReference type="KEGG" id="cpra:CPter91_3805"/>
<name>A0A127Q805_9BURK</name>
<protein>
    <submittedName>
        <fullName evidence="1">Uncharacterized protein</fullName>
    </submittedName>
</protein>
<dbReference type="Proteomes" id="UP000074561">
    <property type="component" value="Chromosome"/>
</dbReference>
<gene>
    <name evidence="1" type="ORF">CPter91_3805</name>
</gene>
<proteinExistence type="predicted"/>
<dbReference type="EMBL" id="CP013234">
    <property type="protein sequence ID" value="AMP06126.1"/>
    <property type="molecule type" value="Genomic_DNA"/>
</dbReference>
<accession>A0A127Q805</accession>